<dbReference type="CDD" id="cd16273">
    <property type="entry name" value="SNM1A-1C-like_MBL-fold"/>
    <property type="match status" value="1"/>
</dbReference>
<name>A0A6A2ZCB6_HIBSY</name>
<evidence type="ECO:0000259" key="6">
    <source>
        <dbReference type="Pfam" id="PF07522"/>
    </source>
</evidence>
<comment type="caution">
    <text evidence="7">The sequence shown here is derived from an EMBL/GenBank/DDBJ whole genome shotgun (WGS) entry which is preliminary data.</text>
</comment>
<feature type="domain" description="DNA repair metallo-beta-lactamase" evidence="6">
    <location>
        <begin position="177"/>
        <end position="271"/>
    </location>
</feature>
<dbReference type="InterPro" id="IPR036866">
    <property type="entry name" value="RibonucZ/Hydroxyglut_hydro"/>
</dbReference>
<organism evidence="7 8">
    <name type="scientific">Hibiscus syriacus</name>
    <name type="common">Rose of Sharon</name>
    <dbReference type="NCBI Taxonomy" id="106335"/>
    <lineage>
        <taxon>Eukaryota</taxon>
        <taxon>Viridiplantae</taxon>
        <taxon>Streptophyta</taxon>
        <taxon>Embryophyta</taxon>
        <taxon>Tracheophyta</taxon>
        <taxon>Spermatophyta</taxon>
        <taxon>Magnoliopsida</taxon>
        <taxon>eudicotyledons</taxon>
        <taxon>Gunneridae</taxon>
        <taxon>Pentapetalae</taxon>
        <taxon>rosids</taxon>
        <taxon>malvids</taxon>
        <taxon>Malvales</taxon>
        <taxon>Malvaceae</taxon>
        <taxon>Malvoideae</taxon>
        <taxon>Hibiscus</taxon>
    </lineage>
</organism>
<evidence type="ECO:0000256" key="3">
    <source>
        <dbReference type="ARBA" id="ARBA00022763"/>
    </source>
</evidence>
<keyword evidence="4" id="KW-0234">DNA repair</keyword>
<dbReference type="GO" id="GO:0036297">
    <property type="term" value="P:interstrand cross-link repair"/>
    <property type="evidence" value="ECO:0007669"/>
    <property type="project" value="TreeGrafter"/>
</dbReference>
<evidence type="ECO:0000313" key="8">
    <source>
        <dbReference type="Proteomes" id="UP000436088"/>
    </source>
</evidence>
<dbReference type="InterPro" id="IPR011084">
    <property type="entry name" value="DRMBL"/>
</dbReference>
<dbReference type="GO" id="GO:0005634">
    <property type="term" value="C:nucleus"/>
    <property type="evidence" value="ECO:0007669"/>
    <property type="project" value="UniProtKB-SubCell"/>
</dbReference>
<keyword evidence="3" id="KW-0227">DNA damage</keyword>
<accession>A0A6A2ZCB6</accession>
<dbReference type="Pfam" id="PF07522">
    <property type="entry name" value="DRMBL"/>
    <property type="match status" value="1"/>
</dbReference>
<sequence length="275" mass="31558">MGNLKIFLHGVAFLGHNFEWMLSDTSEEIVPTDYQGLTKSFRHGKIYCSSITARLVNLKLGIPWAMLPVLSLNQKINISGIYITCLDANHCLGSIMILFEPPNGKAVLHTADFRNSEEMASMSLWNACPINTLILDTTHCNPQERKGYSWRSRVSFVERFTAAKLRLLECLGFSEEDMQWFTSNDQKSQIHVVPMWTLAIFKRLKHPSSQRRFSLVVAFFPTGWSFGKGKKKSPGRRWQQGTIRRYEVPYSEHSSFSELRDFVKLVSPENITKCK</sequence>
<keyword evidence="5" id="KW-0539">Nucleus</keyword>
<dbReference type="GO" id="GO:0035312">
    <property type="term" value="F:5'-3' DNA exonuclease activity"/>
    <property type="evidence" value="ECO:0007669"/>
    <property type="project" value="TreeGrafter"/>
</dbReference>
<gene>
    <name evidence="7" type="ORF">F3Y22_tig00110944pilonHSYRG00002</name>
</gene>
<dbReference type="Gene3D" id="3.60.15.10">
    <property type="entry name" value="Ribonuclease Z/Hydroxyacylglutathione hydrolase-like"/>
    <property type="match status" value="1"/>
</dbReference>
<dbReference type="GO" id="GO:0003684">
    <property type="term" value="F:damaged DNA binding"/>
    <property type="evidence" value="ECO:0007669"/>
    <property type="project" value="TreeGrafter"/>
</dbReference>
<reference evidence="7" key="1">
    <citation type="submission" date="2019-09" db="EMBL/GenBank/DDBJ databases">
        <title>Draft genome information of white flower Hibiscus syriacus.</title>
        <authorList>
            <person name="Kim Y.-M."/>
        </authorList>
    </citation>
    <scope>NUCLEOTIDE SEQUENCE [LARGE SCALE GENOMIC DNA]</scope>
    <source>
        <strain evidence="7">YM2019G1</strain>
    </source>
</reference>
<evidence type="ECO:0000313" key="7">
    <source>
        <dbReference type="EMBL" id="KAE8689059.1"/>
    </source>
</evidence>
<keyword evidence="8" id="KW-1185">Reference proteome</keyword>
<evidence type="ECO:0000256" key="2">
    <source>
        <dbReference type="ARBA" id="ARBA00010304"/>
    </source>
</evidence>
<evidence type="ECO:0000256" key="5">
    <source>
        <dbReference type="ARBA" id="ARBA00023242"/>
    </source>
</evidence>
<comment type="subcellular location">
    <subcellularLocation>
        <location evidence="1">Nucleus</location>
    </subcellularLocation>
</comment>
<dbReference type="GO" id="GO:0006303">
    <property type="term" value="P:double-strand break repair via nonhomologous end joining"/>
    <property type="evidence" value="ECO:0007669"/>
    <property type="project" value="TreeGrafter"/>
</dbReference>
<evidence type="ECO:0000256" key="1">
    <source>
        <dbReference type="ARBA" id="ARBA00004123"/>
    </source>
</evidence>
<protein>
    <submittedName>
        <fullName evidence="7">ERF036 protein</fullName>
    </submittedName>
</protein>
<dbReference type="Proteomes" id="UP000436088">
    <property type="component" value="Unassembled WGS sequence"/>
</dbReference>
<dbReference type="EMBL" id="VEPZ02001174">
    <property type="protein sequence ID" value="KAE8689059.1"/>
    <property type="molecule type" value="Genomic_DNA"/>
</dbReference>
<proteinExistence type="inferred from homology"/>
<dbReference type="PANTHER" id="PTHR23240">
    <property type="entry name" value="DNA CROSS-LINK REPAIR PROTEIN PSO2/SNM1-RELATED"/>
    <property type="match status" value="1"/>
</dbReference>
<dbReference type="AlphaFoldDB" id="A0A6A2ZCB6"/>
<dbReference type="PANTHER" id="PTHR23240:SF6">
    <property type="entry name" value="DNA CROSS-LINK REPAIR 1A PROTEIN"/>
    <property type="match status" value="1"/>
</dbReference>
<evidence type="ECO:0000256" key="4">
    <source>
        <dbReference type="ARBA" id="ARBA00023204"/>
    </source>
</evidence>
<dbReference type="SUPFAM" id="SSF56281">
    <property type="entry name" value="Metallo-hydrolase/oxidoreductase"/>
    <property type="match status" value="1"/>
</dbReference>
<comment type="similarity">
    <text evidence="2">Belongs to the DNA repair metallo-beta-lactamase (DRMBL) family.</text>
</comment>